<dbReference type="InterPro" id="IPR052197">
    <property type="entry name" value="ComplexI_49kDa-like"/>
</dbReference>
<dbReference type="EC" id="1.6.5.3" evidence="8"/>
<dbReference type="STRING" id="269796.Rru_A0316"/>
<dbReference type="Gene3D" id="3.30.460.80">
    <property type="entry name" value="NADH:ubiquinone oxidoreductase, 30kDa subunit"/>
    <property type="match status" value="1"/>
</dbReference>
<dbReference type="Proteomes" id="UP000001929">
    <property type="component" value="Chromosome"/>
</dbReference>
<dbReference type="KEGG" id="rru:Rru_A0316"/>
<evidence type="ECO:0000259" key="7">
    <source>
        <dbReference type="Pfam" id="PF00346"/>
    </source>
</evidence>
<feature type="binding site" evidence="5">
    <location>
        <position position="526"/>
    </location>
    <ligand>
        <name>Ni(2+)</name>
        <dbReference type="ChEBI" id="CHEBI:49786"/>
    </ligand>
</feature>
<name>Q2RXM4_RHORT</name>
<dbReference type="InterPro" id="IPR020396">
    <property type="entry name" value="NADH_UbQ_OxRdtase_CS"/>
</dbReference>
<feature type="domain" description="NADH-quinone oxidoreductase subunit D" evidence="7">
    <location>
        <begin position="290"/>
        <end position="454"/>
    </location>
</feature>
<keyword evidence="5" id="KW-0533">Nickel</keyword>
<dbReference type="GO" id="GO:0051287">
    <property type="term" value="F:NAD binding"/>
    <property type="evidence" value="ECO:0007669"/>
    <property type="project" value="InterPro"/>
</dbReference>
<comment type="cofactor">
    <cofactor evidence="5">
        <name>Fe cation</name>
        <dbReference type="ChEBI" id="CHEBI:24875"/>
    </cofactor>
</comment>
<dbReference type="InterPro" id="IPR001268">
    <property type="entry name" value="NADH_UbQ_OxRdtase_30kDa_su"/>
</dbReference>
<evidence type="ECO:0000256" key="3">
    <source>
        <dbReference type="ARBA" id="ARBA00023002"/>
    </source>
</evidence>
<evidence type="ECO:0000256" key="5">
    <source>
        <dbReference type="PIRSR" id="PIRSR601501-1"/>
    </source>
</evidence>
<feature type="binding site" evidence="5">
    <location>
        <position position="236"/>
    </location>
    <ligand>
        <name>Ni(2+)</name>
        <dbReference type="ChEBI" id="CHEBI:49786"/>
    </ligand>
</feature>
<dbReference type="InterPro" id="IPR001135">
    <property type="entry name" value="NADH_Q_OxRdtase_suD"/>
</dbReference>
<evidence type="ECO:0000256" key="4">
    <source>
        <dbReference type="ARBA" id="ARBA00023027"/>
    </source>
</evidence>
<dbReference type="Gene3D" id="1.10.645.10">
    <property type="entry name" value="Cytochrome-c3 Hydrogenase, chain B"/>
    <property type="match status" value="1"/>
</dbReference>
<feature type="domain" description="NADH-quinone oxidoreductase subunit D" evidence="7">
    <location>
        <begin position="463"/>
        <end position="532"/>
    </location>
</feature>
<dbReference type="InterPro" id="IPR001501">
    <property type="entry name" value="Ni-dep_hyd_lsu"/>
</dbReference>
<comment type="subcellular location">
    <subcellularLocation>
        <location evidence="1">Cell membrane</location>
        <topology evidence="1">Peripheral membrane protein</topology>
    </subcellularLocation>
</comment>
<keyword evidence="3 8" id="KW-0560">Oxidoreductase</keyword>
<keyword evidence="2" id="KW-0813">Transport</keyword>
<dbReference type="PROSITE" id="PS00542">
    <property type="entry name" value="COMPLEX1_30K"/>
    <property type="match status" value="1"/>
</dbReference>
<protein>
    <submittedName>
        <fullName evidence="8">NADH-ubiquinone oxidoreductase</fullName>
        <ecNumber evidence="8">1.6.5.3</ecNumber>
    </submittedName>
</protein>
<proteinExistence type="predicted"/>
<keyword evidence="5" id="KW-0479">Metal-binding</keyword>
<dbReference type="Pfam" id="PF00329">
    <property type="entry name" value="Complex1_30kDa"/>
    <property type="match status" value="1"/>
</dbReference>
<evidence type="ECO:0000313" key="8">
    <source>
        <dbReference type="EMBL" id="ABC21121.1"/>
    </source>
</evidence>
<sequence length="561" mass="62706">MTTPQTILDDINARFPGCVTRGLAPQPDRLYLRTTTEHIRTLAAYVFNDLKGRLVTGVCTDMGPVTGEYDIIYAFSLDAEGILLTLTEPTDPKDPKVPTLTDLIPGADWHERENYDMLGVVAEGHPNPRRLLLSEDWPEDLFPMRKDFPHDFKPPKAEKITTPLRDPLGNESKATIISVGPFFPTLDEPAYFRLFCEGEEIIGSDYRGFFSHRGIEKLSDTVLDYNQVPFMAERVCGICGFVHSACYCMAVEDAAGIEIPPRAKYIRSIMMELERLHSHLLWLGLAGHYLGFDTVLMQSWRIREPIMWLVEEITGNRKTYGMNLVGGVRRDLDSAICDKIMAAVTKIGIECEELISAVAGDESLKMRMVKVGVLSHEDARGICVVGPTARASGVHIDARADYPYAAFPDLDFKPSFHEGGDIWARTLVRVDEVRSSVDLIKQMITKLPEGEIMAGFGPIPAWREGYGIAEAPRGECVHYVQTGKDNRPYRWRVRAATYPQLQAVPLMLKGMSIGDFPIIIGSIDPCFSCTERVLTVDTKSKAIRTYTEKDLLALTRRAGGR</sequence>
<dbReference type="GO" id="GO:0005886">
    <property type="term" value="C:plasma membrane"/>
    <property type="evidence" value="ECO:0007669"/>
    <property type="project" value="UniProtKB-SubCell"/>
</dbReference>
<feature type="binding site" evidence="5">
    <location>
        <position position="493"/>
    </location>
    <ligand>
        <name>Mg(2+)</name>
        <dbReference type="ChEBI" id="CHEBI:18420"/>
    </ligand>
</feature>
<dbReference type="SUPFAM" id="SSF56762">
    <property type="entry name" value="HydB/Nqo4-like"/>
    <property type="match status" value="1"/>
</dbReference>
<dbReference type="eggNOG" id="COG3261">
    <property type="taxonomic scope" value="Bacteria"/>
</dbReference>
<dbReference type="EMBL" id="CP000230">
    <property type="protein sequence ID" value="ABC21121.1"/>
    <property type="molecule type" value="Genomic_DNA"/>
</dbReference>
<feature type="domain" description="NADH:ubiquinone oxidoreductase 30kDa subunit" evidence="6">
    <location>
        <begin position="34"/>
        <end position="150"/>
    </location>
</feature>
<comment type="cofactor">
    <cofactor evidence="5">
        <name>Ni(2+)</name>
        <dbReference type="ChEBI" id="CHEBI:49786"/>
    </cofactor>
</comment>
<keyword evidence="9" id="KW-1185">Reference proteome</keyword>
<dbReference type="InterPro" id="IPR029014">
    <property type="entry name" value="NiFe-Hase_large"/>
</dbReference>
<dbReference type="PhylomeDB" id="Q2RXM4"/>
<organism evidence="8 9">
    <name type="scientific">Rhodospirillum rubrum (strain ATCC 11170 / ATH 1.1.1 / DSM 467 / LMG 4362 / NCIMB 8255 / S1)</name>
    <dbReference type="NCBI Taxonomy" id="269796"/>
    <lineage>
        <taxon>Bacteria</taxon>
        <taxon>Pseudomonadati</taxon>
        <taxon>Pseudomonadota</taxon>
        <taxon>Alphaproteobacteria</taxon>
        <taxon>Rhodospirillales</taxon>
        <taxon>Rhodospirillaceae</taxon>
        <taxon>Rhodospirillum</taxon>
    </lineage>
</organism>
<reference evidence="8 9" key="1">
    <citation type="journal article" date="2011" name="Stand. Genomic Sci.">
        <title>Complete genome sequence of Rhodospirillum rubrum type strain (S1).</title>
        <authorList>
            <person name="Munk A.C."/>
            <person name="Copeland A."/>
            <person name="Lucas S."/>
            <person name="Lapidus A."/>
            <person name="Del Rio T.G."/>
            <person name="Barry K."/>
            <person name="Detter J.C."/>
            <person name="Hammon N."/>
            <person name="Israni S."/>
            <person name="Pitluck S."/>
            <person name="Brettin T."/>
            <person name="Bruce D."/>
            <person name="Han C."/>
            <person name="Tapia R."/>
            <person name="Gilna P."/>
            <person name="Schmutz J."/>
            <person name="Larimer F."/>
            <person name="Land M."/>
            <person name="Kyrpides N.C."/>
            <person name="Mavromatis K."/>
            <person name="Richardson P."/>
            <person name="Rohde M."/>
            <person name="Goker M."/>
            <person name="Klenk H.P."/>
            <person name="Zhang Y."/>
            <person name="Roberts G.P."/>
            <person name="Reslewic S."/>
            <person name="Schwartz D.C."/>
        </authorList>
    </citation>
    <scope>NUCLEOTIDE SEQUENCE [LARGE SCALE GENOMIC DNA]</scope>
    <source>
        <strain evidence="9">ATCC 11170 / ATH 1.1.1 / DSM 467 / LMG 4362 / NCIMB 8255 / S1</strain>
    </source>
</reference>
<dbReference type="Pfam" id="PF00374">
    <property type="entry name" value="NiFeSe_Hases"/>
    <property type="match status" value="1"/>
</dbReference>
<dbReference type="PANTHER" id="PTHR43485">
    <property type="entry name" value="HYDROGENASE-4 COMPONENT G"/>
    <property type="match status" value="1"/>
</dbReference>
<evidence type="ECO:0000313" key="9">
    <source>
        <dbReference type="Proteomes" id="UP000001929"/>
    </source>
</evidence>
<feature type="binding site" evidence="5">
    <location>
        <position position="216"/>
    </location>
    <ligand>
        <name>Mg(2+)</name>
        <dbReference type="ChEBI" id="CHEBI:18420"/>
    </ligand>
</feature>
<dbReference type="GO" id="GO:0008137">
    <property type="term" value="F:NADH dehydrogenase (ubiquinone) activity"/>
    <property type="evidence" value="ECO:0007669"/>
    <property type="project" value="InterPro"/>
</dbReference>
<dbReference type="EnsemblBacteria" id="ABC21121">
    <property type="protein sequence ID" value="ABC21121"/>
    <property type="gene ID" value="Rru_A0316"/>
</dbReference>
<dbReference type="InterPro" id="IPR037232">
    <property type="entry name" value="NADH_quin_OxRdtase_su_C/D-like"/>
</dbReference>
<feature type="binding site" evidence="5">
    <location>
        <position position="239"/>
    </location>
    <ligand>
        <name>Ni(2+)</name>
        <dbReference type="ChEBI" id="CHEBI:49786"/>
    </ligand>
</feature>
<evidence type="ECO:0000256" key="1">
    <source>
        <dbReference type="ARBA" id="ARBA00004202"/>
    </source>
</evidence>
<dbReference type="PANTHER" id="PTHR43485:SF1">
    <property type="entry name" value="FORMATE HYDROGENLYASE SUBUNIT 5-RELATED"/>
    <property type="match status" value="1"/>
</dbReference>
<evidence type="ECO:0000259" key="6">
    <source>
        <dbReference type="Pfam" id="PF00329"/>
    </source>
</evidence>
<gene>
    <name evidence="8" type="ordered locus">Rru_A0316</name>
</gene>
<evidence type="ECO:0000256" key="2">
    <source>
        <dbReference type="ARBA" id="ARBA00022448"/>
    </source>
</evidence>
<keyword evidence="5" id="KW-0460">Magnesium</keyword>
<keyword evidence="4" id="KW-0520">NAD</keyword>
<dbReference type="Pfam" id="PF00346">
    <property type="entry name" value="Complex1_49kDa"/>
    <property type="match status" value="2"/>
</dbReference>
<dbReference type="AlphaFoldDB" id="Q2RXM4"/>
<dbReference type="SUPFAM" id="SSF143243">
    <property type="entry name" value="Nqo5-like"/>
    <property type="match status" value="1"/>
</dbReference>
<dbReference type="RefSeq" id="WP_011388069.1">
    <property type="nucleotide sequence ID" value="NC_007643.1"/>
</dbReference>
<keyword evidence="5" id="KW-0408">Iron</keyword>
<dbReference type="GO" id="GO:0048038">
    <property type="term" value="F:quinone binding"/>
    <property type="evidence" value="ECO:0007669"/>
    <property type="project" value="InterPro"/>
</dbReference>
<dbReference type="PATRIC" id="fig|269796.9.peg.372"/>
<dbReference type="GO" id="GO:0016151">
    <property type="term" value="F:nickel cation binding"/>
    <property type="evidence" value="ECO:0007669"/>
    <property type="project" value="InterPro"/>
</dbReference>
<feature type="binding site" evidence="5">
    <location>
        <position position="239"/>
    </location>
    <ligand>
        <name>Fe cation</name>
        <dbReference type="ChEBI" id="CHEBI:24875"/>
    </ligand>
</feature>
<feature type="binding site" evidence="5">
    <location>
        <position position="529"/>
    </location>
    <ligand>
        <name>Fe cation</name>
        <dbReference type="ChEBI" id="CHEBI:24875"/>
    </ligand>
</feature>
<accession>Q2RXM4</accession>
<dbReference type="HOGENOM" id="CLU_015134_3_1_5"/>
<dbReference type="GO" id="GO:0016651">
    <property type="term" value="F:oxidoreductase activity, acting on NAD(P)H"/>
    <property type="evidence" value="ECO:0007669"/>
    <property type="project" value="InterPro"/>
</dbReference>